<dbReference type="GO" id="GO:0005524">
    <property type="term" value="F:ATP binding"/>
    <property type="evidence" value="ECO:0007669"/>
    <property type="project" value="InterPro"/>
</dbReference>
<accession>A0AAD5X4Z7</accession>
<dbReference type="EMBL" id="JADGJD010000323">
    <property type="protein sequence ID" value="KAJ3052131.1"/>
    <property type="molecule type" value="Genomic_DNA"/>
</dbReference>
<evidence type="ECO:0000256" key="2">
    <source>
        <dbReference type="ARBA" id="ARBA00022705"/>
    </source>
</evidence>
<gene>
    <name evidence="4" type="ORF">HK097_006855</name>
</gene>
<name>A0AAD5X4Z7_9FUNG</name>
<dbReference type="Proteomes" id="UP001212841">
    <property type="component" value="Unassembled WGS sequence"/>
</dbReference>
<evidence type="ECO:0000313" key="4">
    <source>
        <dbReference type="EMBL" id="KAJ3052131.1"/>
    </source>
</evidence>
<keyword evidence="5" id="KW-1185">Reference proteome</keyword>
<dbReference type="Pfam" id="PF02399">
    <property type="entry name" value="Herpes_ori_bp"/>
    <property type="match status" value="1"/>
</dbReference>
<proteinExistence type="predicted"/>
<dbReference type="InterPro" id="IPR003450">
    <property type="entry name" value="Replication_origin-bd"/>
</dbReference>
<dbReference type="PROSITE" id="PS51192">
    <property type="entry name" value="HELICASE_ATP_BIND_1"/>
    <property type="match status" value="1"/>
</dbReference>
<dbReference type="InterPro" id="IPR014001">
    <property type="entry name" value="Helicase_ATP-bd"/>
</dbReference>
<keyword evidence="2" id="KW-0235">DNA replication</keyword>
<dbReference type="AlphaFoldDB" id="A0AAD5X4Z7"/>
<evidence type="ECO:0000313" key="5">
    <source>
        <dbReference type="Proteomes" id="UP001212841"/>
    </source>
</evidence>
<evidence type="ECO:0000256" key="1">
    <source>
        <dbReference type="ARBA" id="ARBA00014069"/>
    </source>
</evidence>
<sequence length="838" mass="97158">MKCINQSKPEQSVQSYIEGDTTLSKHLILQDFDTNAVNIDTIDFGYKEEEIQIKGKNGKPITTTLDILAIPQRDLLIPADFDPLSATPLDKLAILPNPPCGSKDAHDHELLWQVMTWCKTVGITFDNFWAWLKKKDAAPEMYKGYMKHWKGKDYTIFPTLIDPLLQRYYPDINFSPSTQKFKQQFDFDNVTYVDGIDGKYLSHEHITPALRPSAKNVVAKPEANAYSKLIAHMNGDLKATANFLNRHSPGGQEPITVEYLRDLQSKPRAVRTNYKFGTPQVTIKRDKGIKHTILADPMGRNKTGSVVDFLKRYLKKNERVLWLTPRITLSNNTIHRLSKEGLSVVNYKDLTPAQRENGIMDKADFVICSIQSLHYLTKSFEYVVIDEPETLLNTFSDNCDTHRMIRKQDDHISRHYEIIKTKANPDPRQFLEFDDFTDWMTNILHSLELGEKLYIFTPFKGGQRGVEWITDKIKTFFGWEENKEVLAYYAEKEKEKAKLCNVETLWGDPKVRCVVTNSTISVGVNFDERNVFHKIFAHYSNMLPVRDFIQSLYRIRHPMSTEMILVRTRFHTHGKEKVLSISHPNCPIYQQLRKDIGIEQLANRNIDKWQTFDMLCGQANIIIKPAKVELAVAANKTYIEHLESEVELVFDWNRIADVSDRLELEQWLYRSYSNQATLDDRLEIEKYIFRTKFSETATEDHLGRVWQKKKDFVDKIRMLLEFDKHIVNRVLEENNVLLENGILPDAMVTSISIDVITSHFQFDKSIKNYKSGLVSQILNAFFGMKVYGIKPEGGGKRKRVIEDGQRKRRYVYSNTDNYTELISIVVPYCKEKASSREP</sequence>
<dbReference type="InterPro" id="IPR027417">
    <property type="entry name" value="P-loop_NTPase"/>
</dbReference>
<dbReference type="GO" id="GO:0003688">
    <property type="term" value="F:DNA replication origin binding"/>
    <property type="evidence" value="ECO:0007669"/>
    <property type="project" value="InterPro"/>
</dbReference>
<dbReference type="GO" id="GO:0006260">
    <property type="term" value="P:DNA replication"/>
    <property type="evidence" value="ECO:0007669"/>
    <property type="project" value="UniProtKB-KW"/>
</dbReference>
<feature type="domain" description="Helicase ATP-binding" evidence="3">
    <location>
        <begin position="283"/>
        <end position="405"/>
    </location>
</feature>
<dbReference type="Gene3D" id="3.40.50.300">
    <property type="entry name" value="P-loop containing nucleotide triphosphate hydrolases"/>
    <property type="match status" value="1"/>
</dbReference>
<evidence type="ECO:0000259" key="3">
    <source>
        <dbReference type="PROSITE" id="PS51192"/>
    </source>
</evidence>
<organism evidence="4 5">
    <name type="scientific">Rhizophlyctis rosea</name>
    <dbReference type="NCBI Taxonomy" id="64517"/>
    <lineage>
        <taxon>Eukaryota</taxon>
        <taxon>Fungi</taxon>
        <taxon>Fungi incertae sedis</taxon>
        <taxon>Chytridiomycota</taxon>
        <taxon>Chytridiomycota incertae sedis</taxon>
        <taxon>Chytridiomycetes</taxon>
        <taxon>Rhizophlyctidales</taxon>
        <taxon>Rhizophlyctidaceae</taxon>
        <taxon>Rhizophlyctis</taxon>
    </lineage>
</organism>
<reference evidence="4" key="1">
    <citation type="submission" date="2020-05" db="EMBL/GenBank/DDBJ databases">
        <title>Phylogenomic resolution of chytrid fungi.</title>
        <authorList>
            <person name="Stajich J.E."/>
            <person name="Amses K."/>
            <person name="Simmons R."/>
            <person name="Seto K."/>
            <person name="Myers J."/>
            <person name="Bonds A."/>
            <person name="Quandt C.A."/>
            <person name="Barry K."/>
            <person name="Liu P."/>
            <person name="Grigoriev I."/>
            <person name="Longcore J.E."/>
            <person name="James T.Y."/>
        </authorList>
    </citation>
    <scope>NUCLEOTIDE SEQUENCE</scope>
    <source>
        <strain evidence="4">JEL0318</strain>
    </source>
</reference>
<protein>
    <recommendedName>
        <fullName evidence="1">Replication origin-binding protein</fullName>
    </recommendedName>
</protein>
<dbReference type="SUPFAM" id="SSF52540">
    <property type="entry name" value="P-loop containing nucleoside triphosphate hydrolases"/>
    <property type="match status" value="1"/>
</dbReference>
<comment type="caution">
    <text evidence="4">The sequence shown here is derived from an EMBL/GenBank/DDBJ whole genome shotgun (WGS) entry which is preliminary data.</text>
</comment>